<gene>
    <name evidence="1" type="ORF">GBAR_LOCUS20924</name>
</gene>
<accession>A0AA35SYJ0</accession>
<keyword evidence="2" id="KW-1185">Reference proteome</keyword>
<feature type="non-terminal residue" evidence="1">
    <location>
        <position position="1"/>
    </location>
</feature>
<evidence type="ECO:0000313" key="1">
    <source>
        <dbReference type="EMBL" id="CAI8037411.1"/>
    </source>
</evidence>
<proteinExistence type="predicted"/>
<comment type="caution">
    <text evidence="1">The sequence shown here is derived from an EMBL/GenBank/DDBJ whole genome shotgun (WGS) entry which is preliminary data.</text>
</comment>
<dbReference type="Proteomes" id="UP001174909">
    <property type="component" value="Unassembled WGS sequence"/>
</dbReference>
<organism evidence="1 2">
    <name type="scientific">Geodia barretti</name>
    <name type="common">Barrett's horny sponge</name>
    <dbReference type="NCBI Taxonomy" id="519541"/>
    <lineage>
        <taxon>Eukaryota</taxon>
        <taxon>Metazoa</taxon>
        <taxon>Porifera</taxon>
        <taxon>Demospongiae</taxon>
        <taxon>Heteroscleromorpha</taxon>
        <taxon>Tetractinellida</taxon>
        <taxon>Astrophorina</taxon>
        <taxon>Geodiidae</taxon>
        <taxon>Geodia</taxon>
    </lineage>
</organism>
<protein>
    <submittedName>
        <fullName evidence="1">Uncharacterized protein</fullName>
    </submittedName>
</protein>
<sequence length="38" mass="4144">MVEAETQDKLGAVIARKITAASIMLKVSTIKQTARNKQ</sequence>
<dbReference type="AlphaFoldDB" id="A0AA35SYJ0"/>
<name>A0AA35SYJ0_GEOBA</name>
<evidence type="ECO:0000313" key="2">
    <source>
        <dbReference type="Proteomes" id="UP001174909"/>
    </source>
</evidence>
<dbReference type="EMBL" id="CASHTH010002935">
    <property type="protein sequence ID" value="CAI8037411.1"/>
    <property type="molecule type" value="Genomic_DNA"/>
</dbReference>
<reference evidence="1" key="1">
    <citation type="submission" date="2023-03" db="EMBL/GenBank/DDBJ databases">
        <authorList>
            <person name="Steffen K."/>
            <person name="Cardenas P."/>
        </authorList>
    </citation>
    <scope>NUCLEOTIDE SEQUENCE</scope>
</reference>